<dbReference type="PROSITE" id="PS50928">
    <property type="entry name" value="ABC_TM1"/>
    <property type="match status" value="2"/>
</dbReference>
<feature type="transmembrane region" description="Helical" evidence="8">
    <location>
        <begin position="508"/>
        <end position="531"/>
    </location>
</feature>
<evidence type="ECO:0000256" key="5">
    <source>
        <dbReference type="ARBA" id="ARBA00022692"/>
    </source>
</evidence>
<keyword evidence="3" id="KW-1003">Cell membrane</keyword>
<name>A0A6J4RNU4_9ACTN</name>
<keyword evidence="6 8" id="KW-1133">Transmembrane helix</keyword>
<protein>
    <submittedName>
        <fullName evidence="10">Ferric iron ABC transporter, permease protein</fullName>
    </submittedName>
</protein>
<feature type="transmembrane region" description="Helical" evidence="8">
    <location>
        <begin position="149"/>
        <end position="169"/>
    </location>
</feature>
<feature type="domain" description="ABC transmembrane type-1" evidence="9">
    <location>
        <begin position="340"/>
        <end position="530"/>
    </location>
</feature>
<organism evidence="10">
    <name type="scientific">uncultured Rubrobacteraceae bacterium</name>
    <dbReference type="NCBI Taxonomy" id="349277"/>
    <lineage>
        <taxon>Bacteria</taxon>
        <taxon>Bacillati</taxon>
        <taxon>Actinomycetota</taxon>
        <taxon>Rubrobacteria</taxon>
        <taxon>Rubrobacterales</taxon>
        <taxon>Rubrobacteraceae</taxon>
        <taxon>environmental samples</taxon>
    </lineage>
</organism>
<accession>A0A6J4RNU4</accession>
<dbReference type="GO" id="GO:0055085">
    <property type="term" value="P:transmembrane transport"/>
    <property type="evidence" value="ECO:0007669"/>
    <property type="project" value="InterPro"/>
</dbReference>
<feature type="transmembrane region" description="Helical" evidence="8">
    <location>
        <begin position="252"/>
        <end position="269"/>
    </location>
</feature>
<feature type="transmembrane region" description="Helical" evidence="8">
    <location>
        <begin position="24"/>
        <end position="46"/>
    </location>
</feature>
<feature type="domain" description="ABC transmembrane type-1" evidence="9">
    <location>
        <begin position="69"/>
        <end position="268"/>
    </location>
</feature>
<dbReference type="InterPro" id="IPR000515">
    <property type="entry name" value="MetI-like"/>
</dbReference>
<evidence type="ECO:0000256" key="8">
    <source>
        <dbReference type="RuleBase" id="RU363032"/>
    </source>
</evidence>
<dbReference type="PANTHER" id="PTHR43357:SF3">
    <property type="entry name" value="FE(3+)-TRANSPORT SYSTEM PERMEASE PROTEIN FBPB 2"/>
    <property type="match status" value="1"/>
</dbReference>
<feature type="transmembrane region" description="Helical" evidence="8">
    <location>
        <begin position="405"/>
        <end position="422"/>
    </location>
</feature>
<dbReference type="Gene3D" id="1.10.3720.10">
    <property type="entry name" value="MetI-like"/>
    <property type="match status" value="2"/>
</dbReference>
<dbReference type="GO" id="GO:0005886">
    <property type="term" value="C:plasma membrane"/>
    <property type="evidence" value="ECO:0007669"/>
    <property type="project" value="UniProtKB-SubCell"/>
</dbReference>
<proteinExistence type="inferred from homology"/>
<evidence type="ECO:0000256" key="4">
    <source>
        <dbReference type="ARBA" id="ARBA00022519"/>
    </source>
</evidence>
<sequence length="537" mass="56108">MTVPTAARTENGGGAKPRRRRPPLLLGGLAGLVVAAMALPLVYLVVRSFEGGWEEVADVVLDGETLAVLGRSALLAGVVTAASVAISVPLAWLTGRTDLPGRKMWAVLAALPLVIPSYVGGFVLVSVLGPRGMLQGWLEPFGVERLPEIYGFPGAALALTLFSYPYVFLTVRGALRGVDPAMEEAARSLGSGAWSTFVRVTLPQLRPGIVAGALLVALYCLSDFGVVSLLQYESFSNEIYVQYRSAFDRTPAAILALMLVALTVAVLLVEGRTRGRARYHGSAASRPAATVALGRWKWPALLLCGGVVLFALVAPVGVLGFWLVRGLAEGEPLRPLWNAAWSSVYASGLAAAVTALAALPVAILSVRFGGRVSGLVEKATYLGYALPGIVLALSLVFFGANYAPWAYQTLGLLVFAYAIHFLPQAVGTTRSALLQVKPSVEEAARGLGRGPARVAATVTAPLAGSGVLAGAALVFLTTMKELPATLLLGPTGFETLATRIWGATSEAFFARAAAPALLLVAISAVPLYVLVIREGAK</sequence>
<keyword evidence="2 8" id="KW-0813">Transport</keyword>
<feature type="transmembrane region" description="Helical" evidence="8">
    <location>
        <begin position="300"/>
        <end position="324"/>
    </location>
</feature>
<reference evidence="10" key="1">
    <citation type="submission" date="2020-02" db="EMBL/GenBank/DDBJ databases">
        <authorList>
            <person name="Meier V. D."/>
        </authorList>
    </citation>
    <scope>NUCLEOTIDE SEQUENCE</scope>
    <source>
        <strain evidence="10">AVDCRST_MAG12</strain>
    </source>
</reference>
<dbReference type="Pfam" id="PF00528">
    <property type="entry name" value="BPD_transp_1"/>
    <property type="match status" value="2"/>
</dbReference>
<dbReference type="EMBL" id="CADCVK010000211">
    <property type="protein sequence ID" value="CAA9478474.1"/>
    <property type="molecule type" value="Genomic_DNA"/>
</dbReference>
<feature type="transmembrane region" description="Helical" evidence="8">
    <location>
        <begin position="105"/>
        <end position="129"/>
    </location>
</feature>
<feature type="transmembrane region" description="Helical" evidence="8">
    <location>
        <begin position="66"/>
        <end position="93"/>
    </location>
</feature>
<evidence type="ECO:0000313" key="10">
    <source>
        <dbReference type="EMBL" id="CAA9478474.1"/>
    </source>
</evidence>
<keyword evidence="4" id="KW-0997">Cell inner membrane</keyword>
<evidence type="ECO:0000256" key="2">
    <source>
        <dbReference type="ARBA" id="ARBA00022448"/>
    </source>
</evidence>
<keyword evidence="7 8" id="KW-0472">Membrane</keyword>
<comment type="subcellular location">
    <subcellularLocation>
        <location evidence="1">Cell inner membrane</location>
        <topology evidence="1">Multi-pass membrane protein</topology>
    </subcellularLocation>
    <subcellularLocation>
        <location evidence="8">Cell membrane</location>
        <topology evidence="8">Multi-pass membrane protein</topology>
    </subcellularLocation>
</comment>
<dbReference type="CDD" id="cd06261">
    <property type="entry name" value="TM_PBP2"/>
    <property type="match status" value="2"/>
</dbReference>
<feature type="transmembrane region" description="Helical" evidence="8">
    <location>
        <begin position="209"/>
        <end position="232"/>
    </location>
</feature>
<evidence type="ECO:0000256" key="6">
    <source>
        <dbReference type="ARBA" id="ARBA00022989"/>
    </source>
</evidence>
<keyword evidence="5 8" id="KW-0812">Transmembrane</keyword>
<dbReference type="InterPro" id="IPR035906">
    <property type="entry name" value="MetI-like_sf"/>
</dbReference>
<feature type="transmembrane region" description="Helical" evidence="8">
    <location>
        <begin position="344"/>
        <end position="369"/>
    </location>
</feature>
<dbReference type="SUPFAM" id="SSF161098">
    <property type="entry name" value="MetI-like"/>
    <property type="match status" value="2"/>
</dbReference>
<evidence type="ECO:0000256" key="3">
    <source>
        <dbReference type="ARBA" id="ARBA00022475"/>
    </source>
</evidence>
<evidence type="ECO:0000259" key="9">
    <source>
        <dbReference type="PROSITE" id="PS50928"/>
    </source>
</evidence>
<feature type="transmembrane region" description="Helical" evidence="8">
    <location>
        <begin position="381"/>
        <end position="399"/>
    </location>
</feature>
<evidence type="ECO:0000256" key="1">
    <source>
        <dbReference type="ARBA" id="ARBA00004429"/>
    </source>
</evidence>
<dbReference type="AlphaFoldDB" id="A0A6J4RNU4"/>
<feature type="transmembrane region" description="Helical" evidence="8">
    <location>
        <begin position="454"/>
        <end position="476"/>
    </location>
</feature>
<evidence type="ECO:0000256" key="7">
    <source>
        <dbReference type="ARBA" id="ARBA00023136"/>
    </source>
</evidence>
<comment type="similarity">
    <text evidence="8">Belongs to the binding-protein-dependent transport system permease family.</text>
</comment>
<dbReference type="PANTHER" id="PTHR43357">
    <property type="entry name" value="INNER MEMBRANE ABC TRANSPORTER PERMEASE PROTEIN YDCV"/>
    <property type="match status" value="1"/>
</dbReference>
<gene>
    <name evidence="10" type="ORF">AVDCRST_MAG12-1355</name>
</gene>